<name>A0A497VBI3_9RHOB</name>
<sequence>MAIFETKCRLRDEAGTWGAILVAEATSAAAVDDIARVALANHALHYLDCELPQPLNEALASELLRGLAQAITVDAPVQLSRPYAIQDTASPLALHSELVGLTALDPENSAPFWDRPWCPPELFDLLFSGSRRTYLILDASKYARIEGEFDFDMLADTHKIESLYTGDAARDLHDVAPYLIDVTLSTSDPSALHRDFFKKHWGKGSGLFVRSDLSFEALRKHLRGFTRIRSSGTAKGWTTFRFWDPLVARIYFLGLDHNPDRVARFFQTPSTALNFVIEHGPDAALHLWPTDLSQNFQAGGRPPLVFDATDFALMDQVVLAGLGQELVDWLAAEHPDRFADFTPNQFGHLAHHILIQGQHCGCETKDDFAFLAQMMLTLGGWFHRSATPAPLVQIIRETGAHQTVLSKNFLSAFADTAQSELVSQFSDVHAYLTALPERESVSPSQFRAFCARFLGDRPVATEDALKATKYRLADLKLNETQTGRLLVLTLILGHRFYEDPFRPWAHPDKPDAVGEALAAAWKHLGLP</sequence>
<feature type="domain" description="DUF4123" evidence="1">
    <location>
        <begin position="134"/>
        <end position="256"/>
    </location>
</feature>
<evidence type="ECO:0000313" key="3">
    <source>
        <dbReference type="Proteomes" id="UP000269157"/>
    </source>
</evidence>
<proteinExistence type="predicted"/>
<dbReference type="AlphaFoldDB" id="A0A497VBI3"/>
<evidence type="ECO:0000313" key="2">
    <source>
        <dbReference type="EMBL" id="RLJ40941.1"/>
    </source>
</evidence>
<keyword evidence="3" id="KW-1185">Reference proteome</keyword>
<dbReference type="EMBL" id="RCCE01000006">
    <property type="protein sequence ID" value="RLJ40941.1"/>
    <property type="molecule type" value="Genomic_DNA"/>
</dbReference>
<reference evidence="2 3" key="1">
    <citation type="submission" date="2018-10" db="EMBL/GenBank/DDBJ databases">
        <title>Genomic Encyclopedia of Archaeal and Bacterial Type Strains, Phase II (KMG-II): from individual species to whole genera.</title>
        <authorList>
            <person name="Goeker M."/>
        </authorList>
    </citation>
    <scope>NUCLEOTIDE SEQUENCE [LARGE SCALE GENOMIC DNA]</scope>
    <source>
        <strain evidence="2 3">DSM 29466</strain>
    </source>
</reference>
<accession>A0A497VBI3</accession>
<dbReference type="OrthoDB" id="6431152at2"/>
<dbReference type="InterPro" id="IPR025391">
    <property type="entry name" value="DUF4123"/>
</dbReference>
<gene>
    <name evidence="2" type="ORF">BCF46_3512</name>
</gene>
<dbReference type="Proteomes" id="UP000269157">
    <property type="component" value="Unassembled WGS sequence"/>
</dbReference>
<evidence type="ECO:0000259" key="1">
    <source>
        <dbReference type="Pfam" id="PF13503"/>
    </source>
</evidence>
<protein>
    <submittedName>
        <fullName evidence="2">Uncharacterized protein DUF4123</fullName>
    </submittedName>
</protein>
<dbReference type="Pfam" id="PF13503">
    <property type="entry name" value="DUF4123"/>
    <property type="match status" value="1"/>
</dbReference>
<comment type="caution">
    <text evidence="2">The sequence shown here is derived from an EMBL/GenBank/DDBJ whole genome shotgun (WGS) entry which is preliminary data.</text>
</comment>
<organism evidence="2 3">
    <name type="scientific">Litoreibacter meonggei</name>
    <dbReference type="NCBI Taxonomy" id="1049199"/>
    <lineage>
        <taxon>Bacteria</taxon>
        <taxon>Pseudomonadati</taxon>
        <taxon>Pseudomonadota</taxon>
        <taxon>Alphaproteobacteria</taxon>
        <taxon>Rhodobacterales</taxon>
        <taxon>Roseobacteraceae</taxon>
        <taxon>Litoreibacter</taxon>
    </lineage>
</organism>